<dbReference type="EC" id="1.13.11.24" evidence="6"/>
<keyword evidence="6" id="KW-0560">Oxidoreductase</keyword>
<evidence type="ECO:0000256" key="1">
    <source>
        <dbReference type="ARBA" id="ARBA00008416"/>
    </source>
</evidence>
<dbReference type="InterPro" id="IPR011051">
    <property type="entry name" value="RmlC_Cupin_sf"/>
</dbReference>
<sequence>MDTLVQPRVERARRVERIVTGSATSDGAGVRLTRVLTQPLQRRLDPFLMLDAFRSDDPNDYLAGFPDHPHRGFETVTYMIAGRMRHRDNAGHEGLLQTGGVQWMTAGSGIVHSEMPEQEDGVMEGFQLWLNLPARDKMTTPWYRDIPSAEIPGFTTEGGVAVRVIAGESHGVQGAMTRDATQPLYLDISLPAGAAFAQLLPARHNAFVYVFRGSAMAGDAQVPDGAGLQRVDDKQMAILANTEGSDGVVIRAGDAPARVLLVAGQPLNEPIAQYGPFVMNTQEEIFQAVRDFQAGKFA</sequence>
<organism evidence="6">
    <name type="scientific">Ralstonia solanacearum</name>
    <name type="common">Pseudomonas solanacearum</name>
    <dbReference type="NCBI Taxonomy" id="305"/>
    <lineage>
        <taxon>Bacteria</taxon>
        <taxon>Pseudomonadati</taxon>
        <taxon>Pseudomonadota</taxon>
        <taxon>Betaproteobacteria</taxon>
        <taxon>Burkholderiales</taxon>
        <taxon>Burkholderiaceae</taxon>
        <taxon>Ralstonia</taxon>
        <taxon>Ralstonia solanacearum species complex</taxon>
    </lineage>
</organism>
<dbReference type="Gene3D" id="2.60.120.10">
    <property type="entry name" value="Jelly Rolls"/>
    <property type="match status" value="2"/>
</dbReference>
<dbReference type="PATRIC" id="fig|305.106.peg.1173"/>
<keyword evidence="6" id="KW-0223">Dioxygenase</keyword>
<reference evidence="6" key="1">
    <citation type="submission" date="2015-10" db="EMBL/GenBank/DDBJ databases">
        <authorList>
            <person name="Gilbert D.G."/>
        </authorList>
    </citation>
    <scope>NUCLEOTIDE SEQUENCE</scope>
    <source>
        <strain evidence="6">Phyl III-seqv23</strain>
    </source>
</reference>
<comment type="similarity">
    <text evidence="1 3">Belongs to the pirin family.</text>
</comment>
<dbReference type="Pfam" id="PF02678">
    <property type="entry name" value="Pirin"/>
    <property type="match status" value="1"/>
</dbReference>
<dbReference type="GO" id="GO:0046872">
    <property type="term" value="F:metal ion binding"/>
    <property type="evidence" value="ECO:0007669"/>
    <property type="project" value="UniProtKB-KW"/>
</dbReference>
<keyword evidence="2" id="KW-0408">Iron</keyword>
<evidence type="ECO:0000256" key="2">
    <source>
        <dbReference type="PIRSR" id="PIRSR006232-1"/>
    </source>
</evidence>
<proteinExistence type="inferred from homology"/>
<dbReference type="InterPro" id="IPR008778">
    <property type="entry name" value="Pirin_C_dom"/>
</dbReference>
<accession>A0A0S4TR16</accession>
<dbReference type="GO" id="GO:0008127">
    <property type="term" value="F:quercetin 2,3-dioxygenase activity"/>
    <property type="evidence" value="ECO:0007669"/>
    <property type="project" value="UniProtKB-EC"/>
</dbReference>
<feature type="domain" description="Pirin C-terminal" evidence="5">
    <location>
        <begin position="185"/>
        <end position="297"/>
    </location>
</feature>
<dbReference type="InterPro" id="IPR014710">
    <property type="entry name" value="RmlC-like_jellyroll"/>
</dbReference>
<dbReference type="Pfam" id="PF05726">
    <property type="entry name" value="Pirin_C"/>
    <property type="match status" value="1"/>
</dbReference>
<feature type="binding site" evidence="2">
    <location>
        <position position="112"/>
    </location>
    <ligand>
        <name>Fe cation</name>
        <dbReference type="ChEBI" id="CHEBI:24875"/>
    </ligand>
</feature>
<dbReference type="PIRSF" id="PIRSF006232">
    <property type="entry name" value="Pirin"/>
    <property type="match status" value="1"/>
</dbReference>
<feature type="binding site" evidence="2">
    <location>
        <position position="68"/>
    </location>
    <ligand>
        <name>Fe cation</name>
        <dbReference type="ChEBI" id="CHEBI:24875"/>
    </ligand>
</feature>
<name>A0A0S4TR16_RALSL</name>
<evidence type="ECO:0000259" key="4">
    <source>
        <dbReference type="Pfam" id="PF02678"/>
    </source>
</evidence>
<evidence type="ECO:0000313" key="6">
    <source>
        <dbReference type="EMBL" id="CUV12277.1"/>
    </source>
</evidence>
<dbReference type="CDD" id="cd02247">
    <property type="entry name" value="cupin_pirin_C"/>
    <property type="match status" value="1"/>
</dbReference>
<keyword evidence="2" id="KW-0479">Metal-binding</keyword>
<dbReference type="AlphaFoldDB" id="A0A0S4TR16"/>
<dbReference type="CDD" id="cd02909">
    <property type="entry name" value="cupin_pirin_N"/>
    <property type="match status" value="1"/>
</dbReference>
<feature type="domain" description="Pirin N-terminal" evidence="4">
    <location>
        <begin position="30"/>
        <end position="130"/>
    </location>
</feature>
<dbReference type="PANTHER" id="PTHR13903:SF8">
    <property type="entry name" value="PIRIN"/>
    <property type="match status" value="1"/>
</dbReference>
<evidence type="ECO:0000259" key="5">
    <source>
        <dbReference type="Pfam" id="PF05726"/>
    </source>
</evidence>
<feature type="binding site" evidence="2">
    <location>
        <position position="114"/>
    </location>
    <ligand>
        <name>Fe cation</name>
        <dbReference type="ChEBI" id="CHEBI:24875"/>
    </ligand>
</feature>
<dbReference type="EMBL" id="LN899819">
    <property type="protein sequence ID" value="CUV12277.1"/>
    <property type="molecule type" value="Genomic_DNA"/>
</dbReference>
<gene>
    <name evidence="6" type="ORF">RUN39_v1_330059</name>
</gene>
<dbReference type="PANTHER" id="PTHR13903">
    <property type="entry name" value="PIRIN-RELATED"/>
    <property type="match status" value="1"/>
</dbReference>
<dbReference type="InterPro" id="IPR012093">
    <property type="entry name" value="Pirin"/>
</dbReference>
<feature type="binding site" evidence="2">
    <location>
        <position position="70"/>
    </location>
    <ligand>
        <name>Fe cation</name>
        <dbReference type="ChEBI" id="CHEBI:24875"/>
    </ligand>
</feature>
<comment type="cofactor">
    <cofactor evidence="2">
        <name>Fe cation</name>
        <dbReference type="ChEBI" id="CHEBI:24875"/>
    </cofactor>
    <text evidence="2">Binds 1 Fe cation per subunit.</text>
</comment>
<dbReference type="SUPFAM" id="SSF51182">
    <property type="entry name" value="RmlC-like cupins"/>
    <property type="match status" value="1"/>
</dbReference>
<dbReference type="InterPro" id="IPR003829">
    <property type="entry name" value="Pirin_N_dom"/>
</dbReference>
<protein>
    <submittedName>
        <fullName evidence="6">Putative Quercetin 2,3-dioxygenase</fullName>
        <ecNumber evidence="6">1.13.11.24</ecNumber>
    </submittedName>
</protein>
<evidence type="ECO:0000256" key="3">
    <source>
        <dbReference type="RuleBase" id="RU003457"/>
    </source>
</evidence>